<dbReference type="AlphaFoldDB" id="A2FVI8"/>
<keyword evidence="3" id="KW-1185">Reference proteome</keyword>
<feature type="region of interest" description="Disordered" evidence="1">
    <location>
        <begin position="1"/>
        <end position="25"/>
    </location>
</feature>
<proteinExistence type="predicted"/>
<evidence type="ECO:0000256" key="1">
    <source>
        <dbReference type="SAM" id="MobiDB-lite"/>
    </source>
</evidence>
<name>A2FVI8_TRIV3</name>
<sequence length="113" mass="12348">MFSRDQIPPIDNLVSNPAEPSTVNVDGNIPRRSSIDIVESLNLKIFLKQSSLSNHAIALKFSFEYTSASLNVKPDFFAEMTLKSIEFVSKLYAMLTSEGNGCPSAVSCSLTTI</sequence>
<dbReference type="EMBL" id="DS114060">
    <property type="protein sequence ID" value="EAX91065.1"/>
    <property type="molecule type" value="Genomic_DNA"/>
</dbReference>
<dbReference type="VEuPathDB" id="TrichDB:TVAG_TEG_DS114060_1_3"/>
<organism evidence="2 3">
    <name type="scientific">Trichomonas vaginalis (strain ATCC PRA-98 / G3)</name>
    <dbReference type="NCBI Taxonomy" id="412133"/>
    <lineage>
        <taxon>Eukaryota</taxon>
        <taxon>Metamonada</taxon>
        <taxon>Parabasalia</taxon>
        <taxon>Trichomonadida</taxon>
        <taxon>Trichomonadidae</taxon>
        <taxon>Trichomonas</taxon>
    </lineage>
</organism>
<evidence type="ECO:0000313" key="3">
    <source>
        <dbReference type="Proteomes" id="UP000001542"/>
    </source>
</evidence>
<reference evidence="2" key="1">
    <citation type="submission" date="2006-10" db="EMBL/GenBank/DDBJ databases">
        <authorList>
            <person name="Amadeo P."/>
            <person name="Zhao Q."/>
            <person name="Wortman J."/>
            <person name="Fraser-Liggett C."/>
            <person name="Carlton J."/>
        </authorList>
    </citation>
    <scope>NUCLEOTIDE SEQUENCE</scope>
    <source>
        <strain evidence="2">G3</strain>
    </source>
</reference>
<evidence type="ECO:0000313" key="2">
    <source>
        <dbReference type="EMBL" id="EAX91065.1"/>
    </source>
</evidence>
<feature type="compositionally biased region" description="Polar residues" evidence="1">
    <location>
        <begin position="13"/>
        <end position="25"/>
    </location>
</feature>
<accession>A2FVI8</accession>
<protein>
    <submittedName>
        <fullName evidence="2">Uncharacterized protein</fullName>
    </submittedName>
</protein>
<dbReference type="VEuPathDB" id="TrichDB:TVAGG3_0897820"/>
<gene>
    <name evidence="2" type="ORF">TVAG_229350</name>
</gene>
<dbReference type="Proteomes" id="UP000001542">
    <property type="component" value="Unassembled WGS sequence"/>
</dbReference>
<reference evidence="2" key="2">
    <citation type="journal article" date="2007" name="Science">
        <title>Draft genome sequence of the sexually transmitted pathogen Trichomonas vaginalis.</title>
        <authorList>
            <person name="Carlton J.M."/>
            <person name="Hirt R.P."/>
            <person name="Silva J.C."/>
            <person name="Delcher A.L."/>
            <person name="Schatz M."/>
            <person name="Zhao Q."/>
            <person name="Wortman J.R."/>
            <person name="Bidwell S.L."/>
            <person name="Alsmark U.C.M."/>
            <person name="Besteiro S."/>
            <person name="Sicheritz-Ponten T."/>
            <person name="Noel C.J."/>
            <person name="Dacks J.B."/>
            <person name="Foster P.G."/>
            <person name="Simillion C."/>
            <person name="Van de Peer Y."/>
            <person name="Miranda-Saavedra D."/>
            <person name="Barton G.J."/>
            <person name="Westrop G.D."/>
            <person name="Mueller S."/>
            <person name="Dessi D."/>
            <person name="Fiori P.L."/>
            <person name="Ren Q."/>
            <person name="Paulsen I."/>
            <person name="Zhang H."/>
            <person name="Bastida-Corcuera F.D."/>
            <person name="Simoes-Barbosa A."/>
            <person name="Brown M.T."/>
            <person name="Hayes R.D."/>
            <person name="Mukherjee M."/>
            <person name="Okumura C.Y."/>
            <person name="Schneider R."/>
            <person name="Smith A.J."/>
            <person name="Vanacova S."/>
            <person name="Villalvazo M."/>
            <person name="Haas B.J."/>
            <person name="Pertea M."/>
            <person name="Feldblyum T.V."/>
            <person name="Utterback T.R."/>
            <person name="Shu C.L."/>
            <person name="Osoegawa K."/>
            <person name="de Jong P.J."/>
            <person name="Hrdy I."/>
            <person name="Horvathova L."/>
            <person name="Zubacova Z."/>
            <person name="Dolezal P."/>
            <person name="Malik S.B."/>
            <person name="Logsdon J.M. Jr."/>
            <person name="Henze K."/>
            <person name="Gupta A."/>
            <person name="Wang C.C."/>
            <person name="Dunne R.L."/>
            <person name="Upcroft J.A."/>
            <person name="Upcroft P."/>
            <person name="White O."/>
            <person name="Salzberg S.L."/>
            <person name="Tang P."/>
            <person name="Chiu C.-H."/>
            <person name="Lee Y.-S."/>
            <person name="Embley T.M."/>
            <person name="Coombs G.H."/>
            <person name="Mottram J.C."/>
            <person name="Tachezy J."/>
            <person name="Fraser-Liggett C.M."/>
            <person name="Johnson P.J."/>
        </authorList>
    </citation>
    <scope>NUCLEOTIDE SEQUENCE [LARGE SCALE GENOMIC DNA]</scope>
    <source>
        <strain evidence="2">G3</strain>
    </source>
</reference>
<dbReference type="InParanoid" id="A2FVI8"/>